<proteinExistence type="predicted"/>
<evidence type="ECO:0000259" key="1">
    <source>
        <dbReference type="PROSITE" id="PS50883"/>
    </source>
</evidence>
<evidence type="ECO:0008006" key="5">
    <source>
        <dbReference type="Google" id="ProtNLM"/>
    </source>
</evidence>
<evidence type="ECO:0000313" key="4">
    <source>
        <dbReference type="Proteomes" id="UP000654004"/>
    </source>
</evidence>
<organism evidence="3 4">
    <name type="scientific">Shewanella ulleungensis</name>
    <dbReference type="NCBI Taxonomy" id="2282699"/>
    <lineage>
        <taxon>Bacteria</taxon>
        <taxon>Pseudomonadati</taxon>
        <taxon>Pseudomonadota</taxon>
        <taxon>Gammaproteobacteria</taxon>
        <taxon>Alteromonadales</taxon>
        <taxon>Shewanellaceae</taxon>
        <taxon>Shewanella</taxon>
    </lineage>
</organism>
<dbReference type="CDD" id="cd01948">
    <property type="entry name" value="EAL"/>
    <property type="match status" value="1"/>
</dbReference>
<feature type="domain" description="GGDEF" evidence="2">
    <location>
        <begin position="179"/>
        <end position="314"/>
    </location>
</feature>
<evidence type="ECO:0000259" key="2">
    <source>
        <dbReference type="PROSITE" id="PS50887"/>
    </source>
</evidence>
<gene>
    <name evidence="3" type="ORF">GCM10009410_07140</name>
</gene>
<dbReference type="SUPFAM" id="SSF55073">
    <property type="entry name" value="Nucleotide cyclase"/>
    <property type="match status" value="1"/>
</dbReference>
<dbReference type="PANTHER" id="PTHR44757">
    <property type="entry name" value="DIGUANYLATE CYCLASE DGCP"/>
    <property type="match status" value="1"/>
</dbReference>
<sequence length="574" mass="65020">METCIRRLSVRAAYLYMPTKYTGALFSANEITCNDLGRICMPNITACFPEQVPAIKAFFTEILSEPSVEHVVTKHVVYQGTYYHLFAFTAHTFFVLERNHTPLPQLVINAITPAVEDLFYVCRASLQHSQVVSEVERRKQAEQQLTFIAFHDQLTGLPNRTHLINELNQHIELCQHHELSGAIIYIDLDSFRDINDSLGHLVGDELLCQVAQRLQKICLEQEVLGRFSGNAFVILCPSQLNLPQYLELLLRKVHQCFSSNYLIDDRSIDVNASIGVTYFSASSCDAYTVYMQADLAMSKAKVSTGTSSVFYQQDMEKQTRRRYLLDTDMRKALTQQDFFMVAQPQVNQLGEIIGAELLIRWQHSQLGFISPDEFIGIAEKTGFIIPLGEWIFEQACLCITSLQTLPLKNPIKLAINVSAKQFYQVDFIERISVIINKHHIKVSDIELELTESAMLEDIDLAVAKITALKQIGFELSIDDFGTGYSSLSYLKHLPVDKIKIDRSFVSLIDKRDDSRAIVEATMLIARTFKLGLIAEGVETQAEVDTLIGIGCHAFQGYFFHKPMPIDDFFNLLAN</sequence>
<accession>A0ABQ2QFT9</accession>
<dbReference type="PANTHER" id="PTHR44757:SF2">
    <property type="entry name" value="BIOFILM ARCHITECTURE MAINTENANCE PROTEIN MBAA"/>
    <property type="match status" value="1"/>
</dbReference>
<dbReference type="InterPro" id="IPR000160">
    <property type="entry name" value="GGDEF_dom"/>
</dbReference>
<dbReference type="RefSeq" id="WP_188953368.1">
    <property type="nucleotide sequence ID" value="NZ_BMQW01000001.1"/>
</dbReference>
<keyword evidence="4" id="KW-1185">Reference proteome</keyword>
<dbReference type="PROSITE" id="PS50887">
    <property type="entry name" value="GGDEF"/>
    <property type="match status" value="1"/>
</dbReference>
<feature type="domain" description="EAL" evidence="1">
    <location>
        <begin position="322"/>
        <end position="574"/>
    </location>
</feature>
<dbReference type="InterPro" id="IPR001633">
    <property type="entry name" value="EAL_dom"/>
</dbReference>
<dbReference type="Gene3D" id="3.20.20.450">
    <property type="entry name" value="EAL domain"/>
    <property type="match status" value="1"/>
</dbReference>
<dbReference type="SUPFAM" id="SSF141868">
    <property type="entry name" value="EAL domain-like"/>
    <property type="match status" value="1"/>
</dbReference>
<evidence type="ECO:0000313" key="3">
    <source>
        <dbReference type="EMBL" id="GGP77177.1"/>
    </source>
</evidence>
<dbReference type="InterPro" id="IPR035919">
    <property type="entry name" value="EAL_sf"/>
</dbReference>
<dbReference type="EMBL" id="BMQW01000001">
    <property type="protein sequence ID" value="GGP77177.1"/>
    <property type="molecule type" value="Genomic_DNA"/>
</dbReference>
<dbReference type="CDD" id="cd01949">
    <property type="entry name" value="GGDEF"/>
    <property type="match status" value="1"/>
</dbReference>
<dbReference type="InterPro" id="IPR029787">
    <property type="entry name" value="Nucleotide_cyclase"/>
</dbReference>
<name>A0ABQ2QFT9_9GAMM</name>
<dbReference type="InterPro" id="IPR052155">
    <property type="entry name" value="Biofilm_reg_signaling"/>
</dbReference>
<dbReference type="SMART" id="SM00052">
    <property type="entry name" value="EAL"/>
    <property type="match status" value="1"/>
</dbReference>
<dbReference type="PROSITE" id="PS50883">
    <property type="entry name" value="EAL"/>
    <property type="match status" value="1"/>
</dbReference>
<comment type="caution">
    <text evidence="3">The sequence shown here is derived from an EMBL/GenBank/DDBJ whole genome shotgun (WGS) entry which is preliminary data.</text>
</comment>
<dbReference type="SMART" id="SM00267">
    <property type="entry name" value="GGDEF"/>
    <property type="match status" value="1"/>
</dbReference>
<dbReference type="Pfam" id="PF00563">
    <property type="entry name" value="EAL"/>
    <property type="match status" value="1"/>
</dbReference>
<dbReference type="NCBIfam" id="TIGR00254">
    <property type="entry name" value="GGDEF"/>
    <property type="match status" value="1"/>
</dbReference>
<protein>
    <recommendedName>
        <fullName evidence="5">Bifunctional diguanylate cyclase/phosphodiesterase</fullName>
    </recommendedName>
</protein>
<reference evidence="4" key="1">
    <citation type="journal article" date="2019" name="Int. J. Syst. Evol. Microbiol.">
        <title>The Global Catalogue of Microorganisms (GCM) 10K type strain sequencing project: providing services to taxonomists for standard genome sequencing and annotation.</title>
        <authorList>
            <consortium name="The Broad Institute Genomics Platform"/>
            <consortium name="The Broad Institute Genome Sequencing Center for Infectious Disease"/>
            <person name="Wu L."/>
            <person name="Ma J."/>
        </authorList>
    </citation>
    <scope>NUCLEOTIDE SEQUENCE [LARGE SCALE GENOMIC DNA]</scope>
    <source>
        <strain evidence="4">JCM 32305</strain>
    </source>
</reference>
<dbReference type="Gene3D" id="3.30.70.270">
    <property type="match status" value="1"/>
</dbReference>
<dbReference type="Pfam" id="PF00990">
    <property type="entry name" value="GGDEF"/>
    <property type="match status" value="1"/>
</dbReference>
<dbReference type="Proteomes" id="UP000654004">
    <property type="component" value="Unassembled WGS sequence"/>
</dbReference>
<dbReference type="InterPro" id="IPR043128">
    <property type="entry name" value="Rev_trsase/Diguanyl_cyclase"/>
</dbReference>